<name>A0A1Y2LVE0_EPING</name>
<protein>
    <recommendedName>
        <fullName evidence="1">DNA2/NAM7 helicase-like C-terminal domain-containing protein</fullName>
    </recommendedName>
</protein>
<dbReference type="AlphaFoldDB" id="A0A1Y2LVE0"/>
<keyword evidence="3" id="KW-1185">Reference proteome</keyword>
<dbReference type="InterPro" id="IPR027417">
    <property type="entry name" value="P-loop_NTPase"/>
</dbReference>
<gene>
    <name evidence="2" type="ORF">B5807_06461</name>
</gene>
<proteinExistence type="predicted"/>
<accession>A0A1Y2LVE0</accession>
<dbReference type="InterPro" id="IPR041679">
    <property type="entry name" value="DNA2/NAM7-like_C"/>
</dbReference>
<dbReference type="Proteomes" id="UP000193240">
    <property type="component" value="Unassembled WGS sequence"/>
</dbReference>
<dbReference type="EMBL" id="KZ107847">
    <property type="protein sequence ID" value="OSS47866.1"/>
    <property type="molecule type" value="Genomic_DNA"/>
</dbReference>
<dbReference type="InParanoid" id="A0A1Y2LVE0"/>
<organism evidence="2 3">
    <name type="scientific">Epicoccum nigrum</name>
    <name type="common">Soil fungus</name>
    <name type="synonym">Epicoccum purpurascens</name>
    <dbReference type="NCBI Taxonomy" id="105696"/>
    <lineage>
        <taxon>Eukaryota</taxon>
        <taxon>Fungi</taxon>
        <taxon>Dikarya</taxon>
        <taxon>Ascomycota</taxon>
        <taxon>Pezizomycotina</taxon>
        <taxon>Dothideomycetes</taxon>
        <taxon>Pleosporomycetidae</taxon>
        <taxon>Pleosporales</taxon>
        <taxon>Pleosporineae</taxon>
        <taxon>Didymellaceae</taxon>
        <taxon>Epicoccum</taxon>
    </lineage>
</organism>
<evidence type="ECO:0000313" key="3">
    <source>
        <dbReference type="Proteomes" id="UP000193240"/>
    </source>
</evidence>
<dbReference type="Pfam" id="PF13087">
    <property type="entry name" value="AAA_12"/>
    <property type="match status" value="1"/>
</dbReference>
<dbReference type="Gene3D" id="3.40.50.300">
    <property type="entry name" value="P-loop containing nucleotide triphosphate hydrolases"/>
    <property type="match status" value="1"/>
</dbReference>
<feature type="domain" description="DNA2/NAM7 helicase-like C-terminal" evidence="1">
    <location>
        <begin position="108"/>
        <end position="232"/>
    </location>
</feature>
<sequence length="264" mass="30017">MLMQDDTATRKKFALHRQPHFLAVEDLGRFDDIDIIPLWGLYPTTLARVCVGDHRQLGVAKRSFHNPIKPSFLTRLSSNGSEVLDLRKTQRFGNEELHDLVRIINKDASIQVWKSALRDKETVRVRDVHKIIFPELKAFTATLYLDYPESEKYSQPTGDDEVYNARTATVAINLVQTLITHGINGSQIVLTSAYSRQTEAHEMIFEAAARNATPNQARQLLLVRCSTLDSFMNEESFYHVHDTCSHTALVYGEVLCAVVLYLRA</sequence>
<evidence type="ECO:0000313" key="2">
    <source>
        <dbReference type="EMBL" id="OSS47866.1"/>
    </source>
</evidence>
<reference evidence="2 3" key="1">
    <citation type="journal article" date="2017" name="Genome Announc.">
        <title>Genome sequence of the saprophytic ascomycete Epicoccum nigrum ICMP 19927 strain isolated from New Zealand.</title>
        <authorList>
            <person name="Fokin M."/>
            <person name="Fleetwood D."/>
            <person name="Weir B.S."/>
            <person name="Villas-Boas S.G."/>
        </authorList>
    </citation>
    <scope>NUCLEOTIDE SEQUENCE [LARGE SCALE GENOMIC DNA]</scope>
    <source>
        <strain evidence="2 3">ICMP 19927</strain>
    </source>
</reference>
<evidence type="ECO:0000259" key="1">
    <source>
        <dbReference type="Pfam" id="PF13087"/>
    </source>
</evidence>